<protein>
    <submittedName>
        <fullName evidence="12">Malectin-like carbohydrate-binding domain-containing protein</fullName>
    </submittedName>
</protein>
<feature type="region of interest" description="Disordered" evidence="8">
    <location>
        <begin position="483"/>
        <end position="508"/>
    </location>
</feature>
<evidence type="ECO:0000256" key="2">
    <source>
        <dbReference type="ARBA" id="ARBA00022614"/>
    </source>
</evidence>
<evidence type="ECO:0000256" key="9">
    <source>
        <dbReference type="SAM" id="Phobius"/>
    </source>
</evidence>
<keyword evidence="5" id="KW-0677">Repeat</keyword>
<feature type="signal peptide" evidence="10">
    <location>
        <begin position="1"/>
        <end position="20"/>
    </location>
</feature>
<dbReference type="EMBL" id="JAUIZM010000007">
    <property type="protein sequence ID" value="KAK1373662.1"/>
    <property type="molecule type" value="Genomic_DNA"/>
</dbReference>
<feature type="chain" id="PRO_5042121079" evidence="10">
    <location>
        <begin position="21"/>
        <end position="580"/>
    </location>
</feature>
<dbReference type="InterPro" id="IPR032675">
    <property type="entry name" value="LRR_dom_sf"/>
</dbReference>
<keyword evidence="7 9" id="KW-0472">Membrane</keyword>
<sequence>MAKLIMLLLLLALCNILVSAQVKFYIDCGSVLGNTDAYGNIWQGDLLIMSNGVSQSVQSSNADSDPILDTLRVFTSGNNKNCYNFVANKGERVLVRASFNYGNYDGKSSPPTFDLQFDGNFWTTVETSNDKVVTHEVTYVVKRDVISVCVAQTKSGQFPFISALELLSMDSDIYSSADSNYALLLKSRVAYGADAIIRLPTDYDRIWTPAILGRGQINFTDDSLNFAVQDLPLEVLQNAVTTASTSDNLILASGFPSNVVSVYISMYFSEPTEVTEKRSFVIYVDNQDESVSNIVPPYNDVEHQTGTVDVSSNSTLSLVATTDSALPPLINAMELFYVSKDQVTNGTHADDLEALALLQTAYPVLQDYSDPCLPATFTWDWVECSNDATPRVTALHLVGGYLTGSLPDLSSMVGLKTIDLHNNSFTGVVPDYYGTLPNLKELNLADNKLSGSIPTSISKNKNIKLNVTGNSDLCTSGKCDDATTTSNTDTPGFPTLPGSPSTGKKKKKTPLILGTTIPSGLLVSAFVSFLAWVHHKRKKTSVASMHNAASGLGEAVMDEIEVNIENQVVDEASHVINQHS</sequence>
<reference evidence="12" key="1">
    <citation type="submission" date="2023-02" db="EMBL/GenBank/DDBJ databases">
        <title>Genome of toxic invasive species Heracleum sosnowskyi carries increased number of genes despite the absence of recent whole-genome duplications.</title>
        <authorList>
            <person name="Schelkunov M."/>
            <person name="Shtratnikova V."/>
            <person name="Makarenko M."/>
            <person name="Klepikova A."/>
            <person name="Omelchenko D."/>
            <person name="Novikova G."/>
            <person name="Obukhova E."/>
            <person name="Bogdanov V."/>
            <person name="Penin A."/>
            <person name="Logacheva M."/>
        </authorList>
    </citation>
    <scope>NUCLEOTIDE SEQUENCE</scope>
    <source>
        <strain evidence="12">Hsosn_3</strain>
        <tissue evidence="12">Leaf</tissue>
    </source>
</reference>
<evidence type="ECO:0000313" key="12">
    <source>
        <dbReference type="EMBL" id="KAK1373662.1"/>
    </source>
</evidence>
<dbReference type="PANTHER" id="PTHR45631">
    <property type="entry name" value="OS07G0107800 PROTEIN-RELATED"/>
    <property type="match status" value="1"/>
</dbReference>
<evidence type="ECO:0000256" key="8">
    <source>
        <dbReference type="SAM" id="MobiDB-lite"/>
    </source>
</evidence>
<evidence type="ECO:0000259" key="11">
    <source>
        <dbReference type="Pfam" id="PF12819"/>
    </source>
</evidence>
<dbReference type="InterPro" id="IPR001611">
    <property type="entry name" value="Leu-rich_rpt"/>
</dbReference>
<feature type="transmembrane region" description="Helical" evidence="9">
    <location>
        <begin position="511"/>
        <end position="533"/>
    </location>
</feature>
<name>A0AAD8HWD1_9APIA</name>
<reference evidence="12" key="2">
    <citation type="submission" date="2023-05" db="EMBL/GenBank/DDBJ databases">
        <authorList>
            <person name="Schelkunov M.I."/>
        </authorList>
    </citation>
    <scope>NUCLEOTIDE SEQUENCE</scope>
    <source>
        <strain evidence="12">Hsosn_3</strain>
        <tissue evidence="12">Leaf</tissue>
    </source>
</reference>
<proteinExistence type="predicted"/>
<evidence type="ECO:0000256" key="10">
    <source>
        <dbReference type="SAM" id="SignalP"/>
    </source>
</evidence>
<comment type="caution">
    <text evidence="12">The sequence shown here is derived from an EMBL/GenBank/DDBJ whole genome shotgun (WGS) entry which is preliminary data.</text>
</comment>
<gene>
    <name evidence="12" type="ORF">POM88_029855</name>
</gene>
<accession>A0AAD8HWD1</accession>
<feature type="domain" description="Malectin-like" evidence="11">
    <location>
        <begin position="26"/>
        <end position="338"/>
    </location>
</feature>
<evidence type="ECO:0000313" key="13">
    <source>
        <dbReference type="Proteomes" id="UP001237642"/>
    </source>
</evidence>
<dbReference type="InterPro" id="IPR024788">
    <property type="entry name" value="Malectin-like_Carb-bd_dom"/>
</dbReference>
<keyword evidence="3 9" id="KW-0812">Transmembrane</keyword>
<dbReference type="Proteomes" id="UP001237642">
    <property type="component" value="Unassembled WGS sequence"/>
</dbReference>
<dbReference type="Gene3D" id="3.80.10.10">
    <property type="entry name" value="Ribonuclease Inhibitor"/>
    <property type="match status" value="1"/>
</dbReference>
<dbReference type="Pfam" id="PF13855">
    <property type="entry name" value="LRR_8"/>
    <property type="match status" value="1"/>
</dbReference>
<comment type="subcellular location">
    <subcellularLocation>
        <location evidence="1">Membrane</location>
        <topology evidence="1">Single-pass membrane protein</topology>
    </subcellularLocation>
</comment>
<keyword evidence="6 9" id="KW-1133">Transmembrane helix</keyword>
<evidence type="ECO:0000256" key="3">
    <source>
        <dbReference type="ARBA" id="ARBA00022692"/>
    </source>
</evidence>
<dbReference type="SUPFAM" id="SSF52058">
    <property type="entry name" value="L domain-like"/>
    <property type="match status" value="1"/>
</dbReference>
<dbReference type="PANTHER" id="PTHR45631:SF44">
    <property type="entry name" value="CARBOHYDRATE-BINDING PROTEIN OF THE ER PROTEIN"/>
    <property type="match status" value="1"/>
</dbReference>
<keyword evidence="13" id="KW-1185">Reference proteome</keyword>
<evidence type="ECO:0000256" key="5">
    <source>
        <dbReference type="ARBA" id="ARBA00022737"/>
    </source>
</evidence>
<keyword evidence="2" id="KW-0433">Leucine-rich repeat</keyword>
<organism evidence="12 13">
    <name type="scientific">Heracleum sosnowskyi</name>
    <dbReference type="NCBI Taxonomy" id="360622"/>
    <lineage>
        <taxon>Eukaryota</taxon>
        <taxon>Viridiplantae</taxon>
        <taxon>Streptophyta</taxon>
        <taxon>Embryophyta</taxon>
        <taxon>Tracheophyta</taxon>
        <taxon>Spermatophyta</taxon>
        <taxon>Magnoliopsida</taxon>
        <taxon>eudicotyledons</taxon>
        <taxon>Gunneridae</taxon>
        <taxon>Pentapetalae</taxon>
        <taxon>asterids</taxon>
        <taxon>campanulids</taxon>
        <taxon>Apiales</taxon>
        <taxon>Apiaceae</taxon>
        <taxon>Apioideae</taxon>
        <taxon>apioid superclade</taxon>
        <taxon>Tordylieae</taxon>
        <taxon>Tordyliinae</taxon>
        <taxon>Heracleum</taxon>
    </lineage>
</organism>
<dbReference type="FunFam" id="3.80.10.10:FF:000129">
    <property type="entry name" value="Leucine-rich repeat receptor-like kinase"/>
    <property type="match status" value="1"/>
</dbReference>
<evidence type="ECO:0000256" key="7">
    <source>
        <dbReference type="ARBA" id="ARBA00023136"/>
    </source>
</evidence>
<evidence type="ECO:0000256" key="1">
    <source>
        <dbReference type="ARBA" id="ARBA00004167"/>
    </source>
</evidence>
<evidence type="ECO:0000256" key="6">
    <source>
        <dbReference type="ARBA" id="ARBA00022989"/>
    </source>
</evidence>
<dbReference type="GO" id="GO:0016020">
    <property type="term" value="C:membrane"/>
    <property type="evidence" value="ECO:0007669"/>
    <property type="project" value="UniProtKB-SubCell"/>
</dbReference>
<keyword evidence="4 10" id="KW-0732">Signal</keyword>
<dbReference type="AlphaFoldDB" id="A0AAD8HWD1"/>
<dbReference type="Pfam" id="PF12819">
    <property type="entry name" value="Malectin_like"/>
    <property type="match status" value="1"/>
</dbReference>
<evidence type="ECO:0000256" key="4">
    <source>
        <dbReference type="ARBA" id="ARBA00022729"/>
    </source>
</evidence>